<protein>
    <submittedName>
        <fullName evidence="2">Uncharacterized protein</fullName>
    </submittedName>
</protein>
<keyword evidence="1" id="KW-0812">Transmembrane</keyword>
<organism evidence="2 3">
    <name type="scientific">Oesophagostomum dentatum</name>
    <name type="common">Nodular worm</name>
    <dbReference type="NCBI Taxonomy" id="61180"/>
    <lineage>
        <taxon>Eukaryota</taxon>
        <taxon>Metazoa</taxon>
        <taxon>Ecdysozoa</taxon>
        <taxon>Nematoda</taxon>
        <taxon>Chromadorea</taxon>
        <taxon>Rhabditida</taxon>
        <taxon>Rhabditina</taxon>
        <taxon>Rhabditomorpha</taxon>
        <taxon>Strongyloidea</taxon>
        <taxon>Strongylidae</taxon>
        <taxon>Oesophagostomum</taxon>
    </lineage>
</organism>
<feature type="transmembrane region" description="Helical" evidence="1">
    <location>
        <begin position="39"/>
        <end position="62"/>
    </location>
</feature>
<gene>
    <name evidence="2" type="ORF">OESDEN_20146</name>
</gene>
<accession>A0A0B1SAG7</accession>
<dbReference type="EMBL" id="KN601563">
    <property type="protein sequence ID" value="KHJ80185.1"/>
    <property type="molecule type" value="Genomic_DNA"/>
</dbReference>
<feature type="transmembrane region" description="Helical" evidence="1">
    <location>
        <begin position="126"/>
        <end position="147"/>
    </location>
</feature>
<feature type="transmembrane region" description="Helical" evidence="1">
    <location>
        <begin position="101"/>
        <end position="119"/>
    </location>
</feature>
<evidence type="ECO:0000313" key="3">
    <source>
        <dbReference type="Proteomes" id="UP000053660"/>
    </source>
</evidence>
<evidence type="ECO:0000256" key="1">
    <source>
        <dbReference type="SAM" id="Phobius"/>
    </source>
</evidence>
<dbReference type="Proteomes" id="UP000053660">
    <property type="component" value="Unassembled WGS sequence"/>
</dbReference>
<feature type="transmembrane region" description="Helical" evidence="1">
    <location>
        <begin position="74"/>
        <end position="95"/>
    </location>
</feature>
<reference evidence="2 3" key="1">
    <citation type="submission" date="2014-03" db="EMBL/GenBank/DDBJ databases">
        <title>Draft genome of the hookworm Oesophagostomum dentatum.</title>
        <authorList>
            <person name="Mitreva M."/>
        </authorList>
    </citation>
    <scope>NUCLEOTIDE SEQUENCE [LARGE SCALE GENOMIC DNA]</scope>
    <source>
        <strain evidence="2 3">OD-Hann</strain>
    </source>
</reference>
<feature type="transmembrane region" description="Helical" evidence="1">
    <location>
        <begin position="9"/>
        <end position="27"/>
    </location>
</feature>
<feature type="non-terminal residue" evidence="2">
    <location>
        <position position="1"/>
    </location>
</feature>
<sequence length="225" mass="24680">LQSRRFRSYAWRAVFLTSFTLGIRFGNLDATSDILLKCFGIRVIFVITYLILPLGIVYGSKLKQKDLNIHEKRIILIGLSALLGMLSSVVNQHYIVKDAAAPSYFLPCLIGLTIQLVGPQYGHDRVLFLAVSVGSAFAVGVLLMAAFRDISFAALLDLTLSAISATINLQFTLATIKHGGIDMMAGHQSAVLMALFQHLSFSRLHGKYSAAEKARPSVTKPLFYS</sequence>
<keyword evidence="1" id="KW-0472">Membrane</keyword>
<proteinExistence type="predicted"/>
<dbReference type="OrthoDB" id="5865729at2759"/>
<keyword evidence="1" id="KW-1133">Transmembrane helix</keyword>
<dbReference type="AlphaFoldDB" id="A0A0B1SAG7"/>
<keyword evidence="3" id="KW-1185">Reference proteome</keyword>
<feature type="transmembrane region" description="Helical" evidence="1">
    <location>
        <begin position="153"/>
        <end position="174"/>
    </location>
</feature>
<name>A0A0B1SAG7_OESDE</name>
<evidence type="ECO:0000313" key="2">
    <source>
        <dbReference type="EMBL" id="KHJ80185.1"/>
    </source>
</evidence>